<name>A0ABY8EKU6_MALFU</name>
<sequence>MPERDDFADLEASAKAYYRKFMSNPDVQQGIESFRSGALKLSQYLEDLSRNGA</sequence>
<evidence type="ECO:0000313" key="1">
    <source>
        <dbReference type="EMBL" id="WFD46199.1"/>
    </source>
</evidence>
<reference evidence="1 2" key="1">
    <citation type="journal article" date="2020" name="Elife">
        <title>Loss of centromere function drives karyotype evolution in closely related Malassezia species.</title>
        <authorList>
            <person name="Sankaranarayanan S.R."/>
            <person name="Ianiri G."/>
            <person name="Coelho M.A."/>
            <person name="Reza M.H."/>
            <person name="Thimmappa B.C."/>
            <person name="Ganguly P."/>
            <person name="Vadnala R.N."/>
            <person name="Sun S."/>
            <person name="Siddharthan R."/>
            <person name="Tellgren-Roth C."/>
            <person name="Dawson T.L."/>
            <person name="Heitman J."/>
            <person name="Sanyal K."/>
        </authorList>
    </citation>
    <scope>NUCLEOTIDE SEQUENCE [LARGE SCALE GENOMIC DNA]</scope>
    <source>
        <strain evidence="1">CBS14141</strain>
    </source>
</reference>
<dbReference type="Proteomes" id="UP000818624">
    <property type="component" value="Chromosome 1"/>
</dbReference>
<dbReference type="EMBL" id="CP046234">
    <property type="protein sequence ID" value="WFD46199.1"/>
    <property type="molecule type" value="Genomic_DNA"/>
</dbReference>
<accession>A0ABY8EKU6</accession>
<gene>
    <name evidence="1" type="primary">GLO3_1</name>
    <name evidence="1" type="ORF">GLX27_000831</name>
</gene>
<keyword evidence="2" id="KW-1185">Reference proteome</keyword>
<proteinExistence type="predicted"/>
<evidence type="ECO:0000313" key="2">
    <source>
        <dbReference type="Proteomes" id="UP000818624"/>
    </source>
</evidence>
<protein>
    <submittedName>
        <fullName evidence="1">ADP-ribosylation factor GTPase activating protein, ER-Golgi transport</fullName>
    </submittedName>
</protein>
<organism evidence="1 2">
    <name type="scientific">Malassezia furfur</name>
    <name type="common">Pityriasis versicolor infection agent</name>
    <name type="synonym">Pityrosporum furfur</name>
    <dbReference type="NCBI Taxonomy" id="55194"/>
    <lineage>
        <taxon>Eukaryota</taxon>
        <taxon>Fungi</taxon>
        <taxon>Dikarya</taxon>
        <taxon>Basidiomycota</taxon>
        <taxon>Ustilaginomycotina</taxon>
        <taxon>Malasseziomycetes</taxon>
        <taxon>Malasseziales</taxon>
        <taxon>Malasseziaceae</taxon>
        <taxon>Malassezia</taxon>
    </lineage>
</organism>